<evidence type="ECO:0000256" key="3">
    <source>
        <dbReference type="ARBA" id="ARBA00023048"/>
    </source>
</evidence>
<accession>A0ABT0K6I8</accession>
<evidence type="ECO:0000256" key="1">
    <source>
        <dbReference type="ARBA" id="ARBA00022529"/>
    </source>
</evidence>
<feature type="compositionally biased region" description="Polar residues" evidence="4">
    <location>
        <begin position="207"/>
        <end position="218"/>
    </location>
</feature>
<comment type="caution">
    <text evidence="6">The sequence shown here is derived from an EMBL/GenBank/DDBJ whole genome shotgun (WGS) entry which is preliminary data.</text>
</comment>
<organism evidence="6 7">
    <name type="scientific">Serratia silvae</name>
    <dbReference type="NCBI Taxonomy" id="2824122"/>
    <lineage>
        <taxon>Bacteria</taxon>
        <taxon>Pseudomonadati</taxon>
        <taxon>Pseudomonadota</taxon>
        <taxon>Gammaproteobacteria</taxon>
        <taxon>Enterobacterales</taxon>
        <taxon>Yersiniaceae</taxon>
        <taxon>Serratia</taxon>
    </lineage>
</organism>
<dbReference type="InterPro" id="IPR036302">
    <property type="entry name" value="Pyosin/cloacin_T_dom_sf"/>
</dbReference>
<evidence type="ECO:0000313" key="7">
    <source>
        <dbReference type="Proteomes" id="UP001165275"/>
    </source>
</evidence>
<dbReference type="SUPFAM" id="SSF69369">
    <property type="entry name" value="Cloacin translocation domain"/>
    <property type="match status" value="1"/>
</dbReference>
<evidence type="ECO:0000313" key="6">
    <source>
        <dbReference type="EMBL" id="MCL1027556.1"/>
    </source>
</evidence>
<dbReference type="InterPro" id="IPR016128">
    <property type="entry name" value="Pyosin/cloacin_T_dom"/>
</dbReference>
<keyword evidence="1" id="KW-0929">Antimicrobial</keyword>
<sequence length="417" mass="44779">MVKAGINPTPVYTPEMVKSAQTSLAAAGALVLNRAPGMTQLSTFAEGILTAGSELSGYISGAVWRGAVALAEAVPTVTVGTVTTVGALVAVFWSGKVGESQSEIDKTLGRDRATMLGVHASLMAAGKVNIQPEMTSVNLPVRGFITVENGRQYAALVKTGVNAVSAKVPVLRAVRDEKTGLDKITLPAVGGVPARTILVNPVPTGSAAPSHTGNSSPVPATPVHTGTEVKQVASIVTTTYPADDLKDIRDFIYWQPDATGSGVEPIYVMLSGPYGETNTKGEYSGRDYHTEKAGGPIQNLDWKGAKIDRAGVDKVKLHAGRFGESPDNKVMIDRLEKILKGELQVTDTDKRFYTHEIRELERYRNLGVKDGEIPENYDEVWNNTHTATLEDYKINEKNQPLYTPEAEDAYWKAEEGK</sequence>
<protein>
    <submittedName>
        <fullName evidence="6">S-type pyocin domain-containing protein</fullName>
    </submittedName>
</protein>
<keyword evidence="2" id="KW-0044">Antibiotic</keyword>
<reference evidence="6" key="1">
    <citation type="submission" date="2021-04" db="EMBL/GenBank/DDBJ databases">
        <title>Genome sequence of Serratia sp. arafor3.</title>
        <authorList>
            <person name="Besaury L."/>
        </authorList>
    </citation>
    <scope>NUCLEOTIDE SEQUENCE</scope>
    <source>
        <strain evidence="6">Arafor3</strain>
    </source>
</reference>
<proteinExistence type="predicted"/>
<dbReference type="EMBL" id="JAGQDC010000001">
    <property type="protein sequence ID" value="MCL1027556.1"/>
    <property type="molecule type" value="Genomic_DNA"/>
</dbReference>
<keyword evidence="3" id="KW-0078">Bacteriocin</keyword>
<dbReference type="Proteomes" id="UP001165275">
    <property type="component" value="Unassembled WGS sequence"/>
</dbReference>
<feature type="domain" description="Pyosin/cloacin translocation" evidence="5">
    <location>
        <begin position="129"/>
        <end position="269"/>
    </location>
</feature>
<name>A0ABT0K6I8_9GAMM</name>
<evidence type="ECO:0000256" key="4">
    <source>
        <dbReference type="SAM" id="MobiDB-lite"/>
    </source>
</evidence>
<dbReference type="Pfam" id="PF06958">
    <property type="entry name" value="Pyocin_S"/>
    <property type="match status" value="1"/>
</dbReference>
<keyword evidence="7" id="KW-1185">Reference proteome</keyword>
<gene>
    <name evidence="6" type="ORF">KAJ71_00655</name>
</gene>
<evidence type="ECO:0000256" key="2">
    <source>
        <dbReference type="ARBA" id="ARBA00023022"/>
    </source>
</evidence>
<evidence type="ECO:0000259" key="5">
    <source>
        <dbReference type="Pfam" id="PF06958"/>
    </source>
</evidence>
<feature type="region of interest" description="Disordered" evidence="4">
    <location>
        <begin position="202"/>
        <end position="225"/>
    </location>
</feature>